<name>A0A8J9ZWJ6_BRALA</name>
<organism evidence="8 9">
    <name type="scientific">Branchiostoma lanceolatum</name>
    <name type="common">Common lancelet</name>
    <name type="synonym">Amphioxus lanceolatum</name>
    <dbReference type="NCBI Taxonomy" id="7740"/>
    <lineage>
        <taxon>Eukaryota</taxon>
        <taxon>Metazoa</taxon>
        <taxon>Chordata</taxon>
        <taxon>Cephalochordata</taxon>
        <taxon>Leptocardii</taxon>
        <taxon>Amphioxiformes</taxon>
        <taxon>Branchiostomatidae</taxon>
        <taxon>Branchiostoma</taxon>
    </lineage>
</organism>
<comment type="similarity">
    <text evidence="2">Belongs to the sulfatase family.</text>
</comment>
<evidence type="ECO:0000256" key="5">
    <source>
        <dbReference type="ARBA" id="ARBA00022837"/>
    </source>
</evidence>
<keyword evidence="4" id="KW-0378">Hydrolase</keyword>
<reference evidence="8" key="1">
    <citation type="submission" date="2022-01" db="EMBL/GenBank/DDBJ databases">
        <authorList>
            <person name="Braso-Vives M."/>
        </authorList>
    </citation>
    <scope>NUCLEOTIDE SEQUENCE</scope>
</reference>
<evidence type="ECO:0000256" key="3">
    <source>
        <dbReference type="ARBA" id="ARBA00022723"/>
    </source>
</evidence>
<dbReference type="Gene3D" id="3.30.1120.10">
    <property type="match status" value="1"/>
</dbReference>
<dbReference type="GO" id="GO:0004065">
    <property type="term" value="F:arylsulfatase activity"/>
    <property type="evidence" value="ECO:0007669"/>
    <property type="project" value="TreeGrafter"/>
</dbReference>
<dbReference type="Proteomes" id="UP000838412">
    <property type="component" value="Chromosome 4"/>
</dbReference>
<keyword evidence="6" id="KW-0472">Membrane</keyword>
<keyword evidence="3" id="KW-0479">Metal-binding</keyword>
<dbReference type="InterPro" id="IPR050738">
    <property type="entry name" value="Sulfatase"/>
</dbReference>
<dbReference type="PROSITE" id="PS00149">
    <property type="entry name" value="SULFATASE_2"/>
    <property type="match status" value="1"/>
</dbReference>
<dbReference type="PROSITE" id="PS00523">
    <property type="entry name" value="SULFATASE_1"/>
    <property type="match status" value="1"/>
</dbReference>
<evidence type="ECO:0000259" key="7">
    <source>
        <dbReference type="Pfam" id="PF00884"/>
    </source>
</evidence>
<dbReference type="SUPFAM" id="SSF53649">
    <property type="entry name" value="Alkaline phosphatase-like"/>
    <property type="match status" value="1"/>
</dbReference>
<dbReference type="GO" id="GO:0046872">
    <property type="term" value="F:metal ion binding"/>
    <property type="evidence" value="ECO:0007669"/>
    <property type="project" value="UniProtKB-KW"/>
</dbReference>
<evidence type="ECO:0000256" key="2">
    <source>
        <dbReference type="ARBA" id="ARBA00008779"/>
    </source>
</evidence>
<evidence type="ECO:0000256" key="4">
    <source>
        <dbReference type="ARBA" id="ARBA00022801"/>
    </source>
</evidence>
<dbReference type="InterPro" id="IPR017850">
    <property type="entry name" value="Alkaline_phosphatase_core_sf"/>
</dbReference>
<dbReference type="OrthoDB" id="103349at2759"/>
<keyword evidence="6" id="KW-1133">Transmembrane helix</keyword>
<dbReference type="PANTHER" id="PTHR42693:SF15">
    <property type="entry name" value="ARYLSULFATASE"/>
    <property type="match status" value="1"/>
</dbReference>
<dbReference type="Pfam" id="PF00884">
    <property type="entry name" value="Sulfatase"/>
    <property type="match status" value="1"/>
</dbReference>
<keyword evidence="9" id="KW-1185">Reference proteome</keyword>
<sequence length="561" mass="62894">MDWEESFHVQWIQVVKIVMTEGVYTEINVPWSEVVIANSRFNGITVAGEGAAQNGASTFELNQANAVCGMRPNVACYRYYVTMMTGYALITVALVTVMFLHLHDEIGVKAKTKREKGTKGSIPDKPNIVLLVADDMGWGDLCSYGHPTQECGEIDKMAAEGVRFTQWYSADSLCSPSRAALLTGRLPVRVGVWGESRVFETTSTGGLPKNETTIAEALKDAGYVTGMVGKWHLGINEFLPGDGRHLPHHHGFDFVGTNLPWTNHWACDESKTHMESPDPMLCFKYWNTTLVQQPFRHDNLTASFLQDSIAFIHNNKDRPFFLYFSFAHMHTDMFSAPRFRETSRRGGKASTWDGGLRVPAIAWWPGVVAPGQVSQHLVSSMDVFQTAAELAGATPPKDRIYDGKSLVPILLQKTSAVPRSKLSPSPRTLFHYCSNRLMAVRYGGYKAHFHSMELPGVNYTEFCPRGVPMADYYTSFDCYGPQTTHHDPPLLFDIDIDPGERYPLPTYEYKDVLIEILLEKLKHEIRMVPGKSQLEEGSGAVQPCCKPPFCTCNYEPYWEYG</sequence>
<keyword evidence="5" id="KW-0106">Calcium</keyword>
<feature type="domain" description="Sulfatase N-terminal" evidence="7">
    <location>
        <begin position="126"/>
        <end position="346"/>
    </location>
</feature>
<feature type="transmembrane region" description="Helical" evidence="6">
    <location>
        <begin position="79"/>
        <end position="102"/>
    </location>
</feature>
<evidence type="ECO:0000313" key="9">
    <source>
        <dbReference type="Proteomes" id="UP000838412"/>
    </source>
</evidence>
<evidence type="ECO:0000313" key="8">
    <source>
        <dbReference type="EMBL" id="CAH1264172.1"/>
    </source>
</evidence>
<accession>A0A8J9ZWJ6</accession>
<dbReference type="Pfam" id="PF14707">
    <property type="entry name" value="Sulfatase_C"/>
    <property type="match status" value="1"/>
</dbReference>
<keyword evidence="6" id="KW-0812">Transmembrane</keyword>
<evidence type="ECO:0000256" key="6">
    <source>
        <dbReference type="SAM" id="Phobius"/>
    </source>
</evidence>
<comment type="cofactor">
    <cofactor evidence="1">
        <name>Ca(2+)</name>
        <dbReference type="ChEBI" id="CHEBI:29108"/>
    </cofactor>
</comment>
<dbReference type="EMBL" id="OV696689">
    <property type="protein sequence ID" value="CAH1264172.1"/>
    <property type="molecule type" value="Genomic_DNA"/>
</dbReference>
<dbReference type="AlphaFoldDB" id="A0A8J9ZWJ6"/>
<evidence type="ECO:0000256" key="1">
    <source>
        <dbReference type="ARBA" id="ARBA00001913"/>
    </source>
</evidence>
<gene>
    <name evidence="8" type="primary">ARSA</name>
    <name evidence="8" type="ORF">BLAG_LOCUS18623</name>
</gene>
<protein>
    <submittedName>
        <fullName evidence="8">ARSA protein</fullName>
    </submittedName>
</protein>
<dbReference type="InterPro" id="IPR000917">
    <property type="entry name" value="Sulfatase_N"/>
</dbReference>
<dbReference type="PANTHER" id="PTHR42693">
    <property type="entry name" value="ARYLSULFATASE FAMILY MEMBER"/>
    <property type="match status" value="1"/>
</dbReference>
<dbReference type="InterPro" id="IPR024607">
    <property type="entry name" value="Sulfatase_CS"/>
</dbReference>
<proteinExistence type="inferred from homology"/>
<dbReference type="Gene3D" id="3.40.720.10">
    <property type="entry name" value="Alkaline Phosphatase, subunit A"/>
    <property type="match status" value="2"/>
</dbReference>